<organism evidence="1">
    <name type="scientific">Rhizophora mucronata</name>
    <name type="common">Asiatic mangrove</name>
    <dbReference type="NCBI Taxonomy" id="61149"/>
    <lineage>
        <taxon>Eukaryota</taxon>
        <taxon>Viridiplantae</taxon>
        <taxon>Streptophyta</taxon>
        <taxon>Embryophyta</taxon>
        <taxon>Tracheophyta</taxon>
        <taxon>Spermatophyta</taxon>
        <taxon>Magnoliopsida</taxon>
        <taxon>eudicotyledons</taxon>
        <taxon>Gunneridae</taxon>
        <taxon>Pentapetalae</taxon>
        <taxon>rosids</taxon>
        <taxon>fabids</taxon>
        <taxon>Malpighiales</taxon>
        <taxon>Rhizophoraceae</taxon>
        <taxon>Rhizophora</taxon>
    </lineage>
</organism>
<evidence type="ECO:0000313" key="1">
    <source>
        <dbReference type="EMBL" id="MBX47254.1"/>
    </source>
</evidence>
<accession>A0A2P2NXS6</accession>
<protein>
    <submittedName>
        <fullName evidence="1">Uncharacterized protein</fullName>
    </submittedName>
</protein>
<reference evidence="1" key="1">
    <citation type="submission" date="2018-02" db="EMBL/GenBank/DDBJ databases">
        <title>Rhizophora mucronata_Transcriptome.</title>
        <authorList>
            <person name="Meera S.P."/>
            <person name="Sreeshan A."/>
            <person name="Augustine A."/>
        </authorList>
    </citation>
    <scope>NUCLEOTIDE SEQUENCE</scope>
    <source>
        <tissue evidence="1">Leaf</tissue>
    </source>
</reference>
<sequence>MLLVNLFTSAFGSRRNIKINKNLFNIASNLA</sequence>
<dbReference type="EMBL" id="GGEC01066770">
    <property type="protein sequence ID" value="MBX47254.1"/>
    <property type="molecule type" value="Transcribed_RNA"/>
</dbReference>
<name>A0A2P2NXS6_RHIMU</name>
<dbReference type="AlphaFoldDB" id="A0A2P2NXS6"/>
<proteinExistence type="predicted"/>